<dbReference type="Proteomes" id="UP001202180">
    <property type="component" value="Unassembled WGS sequence"/>
</dbReference>
<dbReference type="EMBL" id="JALPRF010000005">
    <property type="protein sequence ID" value="MCK8494888.1"/>
    <property type="molecule type" value="Genomic_DNA"/>
</dbReference>
<evidence type="ECO:0000313" key="2">
    <source>
        <dbReference type="Proteomes" id="UP001202180"/>
    </source>
</evidence>
<accession>A0ABT0HTB3</accession>
<organism evidence="1 2">
    <name type="scientific">Spirosoma liriopis</name>
    <dbReference type="NCBI Taxonomy" id="2937440"/>
    <lineage>
        <taxon>Bacteria</taxon>
        <taxon>Pseudomonadati</taxon>
        <taxon>Bacteroidota</taxon>
        <taxon>Cytophagia</taxon>
        <taxon>Cytophagales</taxon>
        <taxon>Cytophagaceae</taxon>
        <taxon>Spirosoma</taxon>
    </lineage>
</organism>
<reference evidence="1 2" key="1">
    <citation type="submission" date="2022-04" db="EMBL/GenBank/DDBJ databases">
        <title>Spirosoma sp. strain RP8 genome sequencing and assembly.</title>
        <authorList>
            <person name="Jung Y."/>
        </authorList>
    </citation>
    <scope>NUCLEOTIDE SEQUENCE [LARGE SCALE GENOMIC DNA]</scope>
    <source>
        <strain evidence="1 2">RP8</strain>
    </source>
</reference>
<proteinExistence type="predicted"/>
<protein>
    <submittedName>
        <fullName evidence="1">Uncharacterized protein</fullName>
    </submittedName>
</protein>
<dbReference type="RefSeq" id="WP_248479507.1">
    <property type="nucleotide sequence ID" value="NZ_JALPRF010000005.1"/>
</dbReference>
<evidence type="ECO:0000313" key="1">
    <source>
        <dbReference type="EMBL" id="MCK8494888.1"/>
    </source>
</evidence>
<name>A0ABT0HTB3_9BACT</name>
<comment type="caution">
    <text evidence="1">The sequence shown here is derived from an EMBL/GenBank/DDBJ whole genome shotgun (WGS) entry which is preliminary data.</text>
</comment>
<sequence>MNVVERKTLSLLKILVNNLHPQNGSYDGVSYHFEDAQFRGQVASDLIKERITAGKPLMVARFGATELAFLTTYLITEEKSWWLRKRLYYVRNQIRAFGWENRVIDDMINVSGFFPYSLTNAHRYTSLVLEDIRQLDILGSWLYRERLLTPELRHVIKVQLPDLEPYYHQNPWSEVLAGKKVLVVHPFEDTIRKQYLLRHLLFDDKRVLPDLQLDVLKAVQSAGQSKTQFADWFQSLDYMKAQMDQRDYDIAIVGCGAYGFHLAAHAKRNNKIGIHLGGATQMLFGIRGKRWEKYDGSRELMNDHWVRPSDSERPQKFTLIEDGCYW</sequence>
<gene>
    <name evidence="1" type="ORF">M0L20_23665</name>
</gene>
<keyword evidence="2" id="KW-1185">Reference proteome</keyword>